<dbReference type="GO" id="GO:0006282">
    <property type="term" value="P:regulation of DNA repair"/>
    <property type="evidence" value="ECO:0007669"/>
    <property type="project" value="InterPro"/>
</dbReference>
<sequence length="177" mass="19598">MARTRKPAPPLNADALEQLALRYVERYATTRARLSAYLARKVRERGTEEESVDTVIAALVERMAELGYVNDRIFAEAKAAAMARRGYGARRVSSALHHYGIESVDADALVPEIDSRAMDAALAFARRRRIGPFADDAAERDRQQRQIAAMVRAGHDYALARKIVQTAPGADLSCLQE</sequence>
<dbReference type="EMBL" id="JACIJI010000001">
    <property type="protein sequence ID" value="MBB5717397.1"/>
    <property type="molecule type" value="Genomic_DNA"/>
</dbReference>
<proteinExistence type="predicted"/>
<comment type="caution">
    <text evidence="2">The sequence shown here is derived from an EMBL/GenBank/DDBJ whole genome shotgun (WGS) entry which is preliminary data.</text>
</comment>
<keyword evidence="3" id="KW-1185">Reference proteome</keyword>
<reference evidence="2 3" key="1">
    <citation type="submission" date="2020-08" db="EMBL/GenBank/DDBJ databases">
        <title>Genomic Encyclopedia of Type Strains, Phase IV (KMG-IV): sequencing the most valuable type-strain genomes for metagenomic binning, comparative biology and taxonomic classification.</title>
        <authorList>
            <person name="Goeker M."/>
        </authorList>
    </citation>
    <scope>NUCLEOTIDE SEQUENCE [LARGE SCALE GENOMIC DNA]</scope>
    <source>
        <strain evidence="2 3">DSM 27203</strain>
    </source>
</reference>
<accession>A0A840YV12</accession>
<dbReference type="InterPro" id="IPR003783">
    <property type="entry name" value="Regulatory_RecX"/>
</dbReference>
<dbReference type="PANTHER" id="PTHR33602:SF1">
    <property type="entry name" value="REGULATORY PROTEIN RECX FAMILY PROTEIN"/>
    <property type="match status" value="1"/>
</dbReference>
<keyword evidence="1" id="KW-0963">Cytoplasm</keyword>
<evidence type="ECO:0000256" key="1">
    <source>
        <dbReference type="ARBA" id="ARBA00022490"/>
    </source>
</evidence>
<gene>
    <name evidence="2" type="ORF">FHR23_000304</name>
</gene>
<dbReference type="RefSeq" id="WP_184001173.1">
    <property type="nucleotide sequence ID" value="NZ_BAABIF010000004.1"/>
</dbReference>
<protein>
    <submittedName>
        <fullName evidence="2">Regulatory protein</fullName>
    </submittedName>
</protein>
<evidence type="ECO:0000313" key="2">
    <source>
        <dbReference type="EMBL" id="MBB5717397.1"/>
    </source>
</evidence>
<dbReference type="Proteomes" id="UP000554342">
    <property type="component" value="Unassembled WGS sequence"/>
</dbReference>
<evidence type="ECO:0000313" key="3">
    <source>
        <dbReference type="Proteomes" id="UP000554342"/>
    </source>
</evidence>
<dbReference type="AlphaFoldDB" id="A0A840YV12"/>
<organism evidence="2 3">
    <name type="scientific">Stakelama sediminis</name>
    <dbReference type="NCBI Taxonomy" id="463200"/>
    <lineage>
        <taxon>Bacteria</taxon>
        <taxon>Pseudomonadati</taxon>
        <taxon>Pseudomonadota</taxon>
        <taxon>Alphaproteobacteria</taxon>
        <taxon>Sphingomonadales</taxon>
        <taxon>Sphingomonadaceae</taxon>
        <taxon>Stakelama</taxon>
    </lineage>
</organism>
<name>A0A840YV12_9SPHN</name>
<dbReference type="PANTHER" id="PTHR33602">
    <property type="entry name" value="REGULATORY PROTEIN RECX FAMILY PROTEIN"/>
    <property type="match status" value="1"/>
</dbReference>